<evidence type="ECO:0000313" key="4">
    <source>
        <dbReference type="EMBL" id="RKT46003.1"/>
    </source>
</evidence>
<dbReference type="AlphaFoldDB" id="A0A495VBJ4"/>
<organism evidence="4 5">
    <name type="scientific">Thiocapsa rosea</name>
    <dbReference type="NCBI Taxonomy" id="69360"/>
    <lineage>
        <taxon>Bacteria</taxon>
        <taxon>Pseudomonadati</taxon>
        <taxon>Pseudomonadota</taxon>
        <taxon>Gammaproteobacteria</taxon>
        <taxon>Chromatiales</taxon>
        <taxon>Chromatiaceae</taxon>
        <taxon>Thiocapsa</taxon>
    </lineage>
</organism>
<keyword evidence="5" id="KW-1185">Reference proteome</keyword>
<comment type="function">
    <text evidence="3">Nucleotide-binding protein.</text>
</comment>
<dbReference type="InterPro" id="IPR035570">
    <property type="entry name" value="UPF0234_N"/>
</dbReference>
<dbReference type="RefSeq" id="WP_120798181.1">
    <property type="nucleotide sequence ID" value="NZ_RBXL01000001.1"/>
</dbReference>
<dbReference type="CDD" id="cd11740">
    <property type="entry name" value="YajQ_like"/>
    <property type="match status" value="1"/>
</dbReference>
<reference evidence="4 5" key="1">
    <citation type="submission" date="2018-10" db="EMBL/GenBank/DDBJ databases">
        <title>Genomic Encyclopedia of Archaeal and Bacterial Type Strains, Phase II (KMG-II): from individual species to whole genera.</title>
        <authorList>
            <person name="Goeker M."/>
        </authorList>
    </citation>
    <scope>NUCLEOTIDE SEQUENCE [LARGE SCALE GENOMIC DNA]</scope>
    <source>
        <strain evidence="4 5">DSM 235</strain>
    </source>
</reference>
<name>A0A495VBJ4_9GAMM</name>
<dbReference type="SUPFAM" id="SSF89963">
    <property type="entry name" value="YajQ-like"/>
    <property type="match status" value="2"/>
</dbReference>
<evidence type="ECO:0000256" key="2">
    <source>
        <dbReference type="ARBA" id="ARBA00093450"/>
    </source>
</evidence>
<dbReference type="EMBL" id="RBXL01000001">
    <property type="protein sequence ID" value="RKT46003.1"/>
    <property type="molecule type" value="Genomic_DNA"/>
</dbReference>
<dbReference type="NCBIfam" id="NF003819">
    <property type="entry name" value="PRK05412.1"/>
    <property type="match status" value="1"/>
</dbReference>
<dbReference type="InterPro" id="IPR036183">
    <property type="entry name" value="YajQ-like_sf"/>
</dbReference>
<dbReference type="GO" id="GO:0005829">
    <property type="term" value="C:cytosol"/>
    <property type="evidence" value="ECO:0007669"/>
    <property type="project" value="TreeGrafter"/>
</dbReference>
<dbReference type="InterPro" id="IPR035571">
    <property type="entry name" value="UPF0234-like_C"/>
</dbReference>
<gene>
    <name evidence="4" type="ORF">BDD21_3498</name>
</gene>
<dbReference type="Pfam" id="PF04461">
    <property type="entry name" value="YajQ"/>
    <property type="match status" value="1"/>
</dbReference>
<dbReference type="InterPro" id="IPR007551">
    <property type="entry name" value="YajQ/Smlt4090-like"/>
</dbReference>
<evidence type="ECO:0000256" key="3">
    <source>
        <dbReference type="HAMAP-Rule" id="MF_00632"/>
    </source>
</evidence>
<comment type="similarity">
    <text evidence="2 3">Belongs to the YajQ family.</text>
</comment>
<accession>A0A495VBJ4</accession>
<dbReference type="Proteomes" id="UP000274556">
    <property type="component" value="Unassembled WGS sequence"/>
</dbReference>
<dbReference type="PANTHER" id="PTHR30476:SF0">
    <property type="entry name" value="UPF0234 PROTEIN YAJQ"/>
    <property type="match status" value="1"/>
</dbReference>
<evidence type="ECO:0000313" key="5">
    <source>
        <dbReference type="Proteomes" id="UP000274556"/>
    </source>
</evidence>
<dbReference type="Gene3D" id="3.30.70.860">
    <property type="match status" value="1"/>
</dbReference>
<proteinExistence type="inferred from homology"/>
<dbReference type="GO" id="GO:0000166">
    <property type="term" value="F:nucleotide binding"/>
    <property type="evidence" value="ECO:0007669"/>
    <property type="project" value="UniProtKB-UniRule"/>
</dbReference>
<dbReference type="OrthoDB" id="9801447at2"/>
<dbReference type="PANTHER" id="PTHR30476">
    <property type="entry name" value="UPF0234 PROTEIN YAJQ"/>
    <property type="match status" value="1"/>
</dbReference>
<dbReference type="HAMAP" id="MF_00632">
    <property type="entry name" value="UPF0234"/>
    <property type="match status" value="1"/>
</dbReference>
<sequence length="160" mass="18103">MPSFDIVSETDLQEVRNAVDQANREIDTRFDFKGVKASFELSDEKILMIGEQEFHLQQMMDILRQKLVKRKIDLASLDPGDPVSNLSAARQEIALKQGVDSETAKRMVKAVKASKTKVQAQIQGDQVRVSGKKRDDLQEAIALLRGEDWGLPIQFTNFRD</sequence>
<dbReference type="Gene3D" id="3.30.70.990">
    <property type="entry name" value="YajQ-like, domain 2"/>
    <property type="match status" value="1"/>
</dbReference>
<protein>
    <recommendedName>
        <fullName evidence="3">Nucleotide-binding protein BDD21_3498</fullName>
    </recommendedName>
</protein>
<evidence type="ECO:0000256" key="1">
    <source>
        <dbReference type="ARBA" id="ARBA00022741"/>
    </source>
</evidence>
<comment type="caution">
    <text evidence="4">The sequence shown here is derived from an EMBL/GenBank/DDBJ whole genome shotgun (WGS) entry which is preliminary data.</text>
</comment>
<keyword evidence="1 3" id="KW-0547">Nucleotide-binding</keyword>